<reference evidence="1 2" key="1">
    <citation type="journal article" date="2021" name="Elife">
        <title>Chloroplast acquisition without the gene transfer in kleptoplastic sea slugs, Plakobranchus ocellatus.</title>
        <authorList>
            <person name="Maeda T."/>
            <person name="Takahashi S."/>
            <person name="Yoshida T."/>
            <person name="Shimamura S."/>
            <person name="Takaki Y."/>
            <person name="Nagai Y."/>
            <person name="Toyoda A."/>
            <person name="Suzuki Y."/>
            <person name="Arimoto A."/>
            <person name="Ishii H."/>
            <person name="Satoh N."/>
            <person name="Nishiyama T."/>
            <person name="Hasebe M."/>
            <person name="Maruyama T."/>
            <person name="Minagawa J."/>
            <person name="Obokata J."/>
            <person name="Shigenobu S."/>
        </authorList>
    </citation>
    <scope>NUCLEOTIDE SEQUENCE [LARGE SCALE GENOMIC DNA]</scope>
</reference>
<evidence type="ECO:0000313" key="1">
    <source>
        <dbReference type="EMBL" id="GFR62701.1"/>
    </source>
</evidence>
<evidence type="ECO:0000313" key="2">
    <source>
        <dbReference type="Proteomes" id="UP000762676"/>
    </source>
</evidence>
<comment type="caution">
    <text evidence="1">The sequence shown here is derived from an EMBL/GenBank/DDBJ whole genome shotgun (WGS) entry which is preliminary data.</text>
</comment>
<gene>
    <name evidence="1" type="ORF">ElyMa_005463900</name>
</gene>
<proteinExistence type="predicted"/>
<dbReference type="Gene3D" id="1.10.530.10">
    <property type="match status" value="1"/>
</dbReference>
<sequence>MVSQFLALAAAYACILSFPVAGFYLFSFDDLNRYDAIIEAVTRTCHGNVSRLNPTGKKIGGIQASVIAAVASRESRGGKLLYKTNGLGDNGRAWGIMQCDMHTSGMSCKDCEWDSCCHIRMMVSQKLVPEIYAVSTVHTHPWSGNSSNSG</sequence>
<organism evidence="1 2">
    <name type="scientific">Elysia marginata</name>
    <dbReference type="NCBI Taxonomy" id="1093978"/>
    <lineage>
        <taxon>Eukaryota</taxon>
        <taxon>Metazoa</taxon>
        <taxon>Spiralia</taxon>
        <taxon>Lophotrochozoa</taxon>
        <taxon>Mollusca</taxon>
        <taxon>Gastropoda</taxon>
        <taxon>Heterobranchia</taxon>
        <taxon>Euthyneura</taxon>
        <taxon>Panpulmonata</taxon>
        <taxon>Sacoglossa</taxon>
        <taxon>Placobranchoidea</taxon>
        <taxon>Plakobranchidae</taxon>
        <taxon>Elysia</taxon>
    </lineage>
</organism>
<dbReference type="AlphaFoldDB" id="A0AAV4EPR0"/>
<accession>A0AAV4EPR0</accession>
<dbReference type="Proteomes" id="UP000762676">
    <property type="component" value="Unassembled WGS sequence"/>
</dbReference>
<protein>
    <submittedName>
        <fullName evidence="1">Goose-type lysozyme 2</fullName>
    </submittedName>
</protein>
<keyword evidence="2" id="KW-1185">Reference proteome</keyword>
<name>A0AAV4EPR0_9GAST</name>
<dbReference type="EMBL" id="BMAT01010891">
    <property type="protein sequence ID" value="GFR62701.1"/>
    <property type="molecule type" value="Genomic_DNA"/>
</dbReference>